<accession>A0ACB6QIU4</accession>
<proteinExistence type="predicted"/>
<dbReference type="Proteomes" id="UP000799755">
    <property type="component" value="Unassembled WGS sequence"/>
</dbReference>
<gene>
    <name evidence="1" type="ORF">BDR25DRAFT_236505</name>
</gene>
<organism evidence="1 2">
    <name type="scientific">Lindgomyces ingoldianus</name>
    <dbReference type="NCBI Taxonomy" id="673940"/>
    <lineage>
        <taxon>Eukaryota</taxon>
        <taxon>Fungi</taxon>
        <taxon>Dikarya</taxon>
        <taxon>Ascomycota</taxon>
        <taxon>Pezizomycotina</taxon>
        <taxon>Dothideomycetes</taxon>
        <taxon>Pleosporomycetidae</taxon>
        <taxon>Pleosporales</taxon>
        <taxon>Lindgomycetaceae</taxon>
        <taxon>Lindgomyces</taxon>
    </lineage>
</organism>
<protein>
    <submittedName>
        <fullName evidence="1">MED14-domain-containing protein</fullName>
    </submittedName>
</protein>
<keyword evidence="2" id="KW-1185">Reference proteome</keyword>
<sequence length="1010" mass="113579">MGQLPPELQHCASEHYHPLSKLLSRMAQECFNDLGEMLTSMADIPSAQPNGLLPNGMGTHTGVNSLPDNSDANRQKKLLMMKFAHDNRGKFIKVLVLFEWARKASRDIVKMVDVNQWIQEQLVQGDHVTYDIYHTKMALAGMRQPNPDIRTALEILSAGKASWIPDLGFIPPEPMSSEKSRKLLRYMNTSLAIRLNIHETLPRHLRNWRIASGRASFVVPGEFELDATAFSEDASDQWHFIDIRLLFSPAPIVAADGQFYAFVKRQLDSILRQSGLSACFDFLHNFILTHKVSILRSQAFDLLRADWAGALRVEPVHRSLVVQYWLDRPGRKSWVEIGLSSGRSRNDKTSWRGSGVASLAIRWFRQGVEVKGIDLKVDWNNLSIERILKRVIALHVAHLLRSARNQITLRLAPRSWTKVNSVLSETEPCDCSLELSLGTLQNKTRVSIDPVTGRFELRPCTPPTARAERAINQSKDPLVTVSTALPHLLSSSLQDLIQQCAHRLGWKSATRYALRVDTVKHAVKLDVMQFALYAPRGWAPKTPGGMTTKWALAAVIDPAGESWWIFELGSRGTTVEFAEQVTTESLGQHKLPTNQKTLASIERIAAQFICFRVTDRALQKRGIPSFLERQLALRSITPRSGASQAALHGWVLRLRAPDLLNSKPHDEQWIESGLRITCHGFRTDYRNVWHIVSGTMIKSADIDMQKLMAGSTQKDITFSDNGAFSILLSTPFGEPIINQVTARLREIDRLRSFAITLKKRKMKLRASSLEQVEFQYGKDSKATVNFNQKGGIKVVFQDTNPHYRVRTFLNNIINEKSPGPPALRQDDHSALDRFCTTLMYTRPMIRIIDELQAGNPGNVKDPAIHAHSMGTYRFTYNNPMCSFDVRIRPKQDATYWHIEDNDGQESRPSAERNPNHKRIESLKTALHVLFRSQGEGWIGVRSGIIAELDGVPNALKKLQETVLSCAVEGGPEKNDNESSATLPNGKPKPPENGTIGVVNMQTQHDVITID</sequence>
<evidence type="ECO:0000313" key="2">
    <source>
        <dbReference type="Proteomes" id="UP000799755"/>
    </source>
</evidence>
<dbReference type="EMBL" id="MU003523">
    <property type="protein sequence ID" value="KAF2466815.1"/>
    <property type="molecule type" value="Genomic_DNA"/>
</dbReference>
<comment type="caution">
    <text evidence="1">The sequence shown here is derived from an EMBL/GenBank/DDBJ whole genome shotgun (WGS) entry which is preliminary data.</text>
</comment>
<reference evidence="1" key="1">
    <citation type="journal article" date="2020" name="Stud. Mycol.">
        <title>101 Dothideomycetes genomes: a test case for predicting lifestyles and emergence of pathogens.</title>
        <authorList>
            <person name="Haridas S."/>
            <person name="Albert R."/>
            <person name="Binder M."/>
            <person name="Bloem J."/>
            <person name="Labutti K."/>
            <person name="Salamov A."/>
            <person name="Andreopoulos B."/>
            <person name="Baker S."/>
            <person name="Barry K."/>
            <person name="Bills G."/>
            <person name="Bluhm B."/>
            <person name="Cannon C."/>
            <person name="Castanera R."/>
            <person name="Culley D."/>
            <person name="Daum C."/>
            <person name="Ezra D."/>
            <person name="Gonzalez J."/>
            <person name="Henrissat B."/>
            <person name="Kuo A."/>
            <person name="Liang C."/>
            <person name="Lipzen A."/>
            <person name="Lutzoni F."/>
            <person name="Magnuson J."/>
            <person name="Mondo S."/>
            <person name="Nolan M."/>
            <person name="Ohm R."/>
            <person name="Pangilinan J."/>
            <person name="Park H.-J."/>
            <person name="Ramirez L."/>
            <person name="Alfaro M."/>
            <person name="Sun H."/>
            <person name="Tritt A."/>
            <person name="Yoshinaga Y."/>
            <person name="Zwiers L.-H."/>
            <person name="Turgeon B."/>
            <person name="Goodwin S."/>
            <person name="Spatafora J."/>
            <person name="Crous P."/>
            <person name="Grigoriev I."/>
        </authorList>
    </citation>
    <scope>NUCLEOTIDE SEQUENCE</scope>
    <source>
        <strain evidence="1">ATCC 200398</strain>
    </source>
</reference>
<evidence type="ECO:0000313" key="1">
    <source>
        <dbReference type="EMBL" id="KAF2466815.1"/>
    </source>
</evidence>
<name>A0ACB6QIU4_9PLEO</name>